<dbReference type="OMA" id="AKRRCPW"/>
<dbReference type="InParanoid" id="C1DZ15"/>
<dbReference type="GeneID" id="8240972"/>
<evidence type="ECO:0000256" key="2">
    <source>
        <dbReference type="SAM" id="MobiDB-lite"/>
    </source>
</evidence>
<evidence type="ECO:0000313" key="5">
    <source>
        <dbReference type="Proteomes" id="UP000002009"/>
    </source>
</evidence>
<dbReference type="GO" id="GO:0008270">
    <property type="term" value="F:zinc ion binding"/>
    <property type="evidence" value="ECO:0007669"/>
    <property type="project" value="UniProtKB-KW"/>
</dbReference>
<dbReference type="AlphaFoldDB" id="C1DZ15"/>
<keyword evidence="5" id="KW-1185">Reference proteome</keyword>
<feature type="compositionally biased region" description="Basic and acidic residues" evidence="2">
    <location>
        <begin position="219"/>
        <end position="231"/>
    </location>
</feature>
<feature type="compositionally biased region" description="Basic and acidic residues" evidence="2">
    <location>
        <begin position="131"/>
        <end position="149"/>
    </location>
</feature>
<name>C1DZ15_MICCC</name>
<evidence type="ECO:0000313" key="4">
    <source>
        <dbReference type="EMBL" id="ACO61529.1"/>
    </source>
</evidence>
<feature type="region of interest" description="Disordered" evidence="2">
    <location>
        <begin position="90"/>
        <end position="242"/>
    </location>
</feature>
<dbReference type="Proteomes" id="UP000002009">
    <property type="component" value="Chromosome 2"/>
</dbReference>
<keyword evidence="1" id="KW-0863">Zinc-finger</keyword>
<gene>
    <name evidence="4" type="ORF">MICPUN_55754</name>
</gene>
<accession>C1DZ15</accession>
<dbReference type="EMBL" id="CP001323">
    <property type="protein sequence ID" value="ACO61529.1"/>
    <property type="molecule type" value="Genomic_DNA"/>
</dbReference>
<feature type="compositionally biased region" description="Low complexity" evidence="2">
    <location>
        <begin position="157"/>
        <end position="169"/>
    </location>
</feature>
<dbReference type="OrthoDB" id="498765at2759"/>
<evidence type="ECO:0000259" key="3">
    <source>
        <dbReference type="PROSITE" id="PS50089"/>
    </source>
</evidence>
<organism evidence="4 5">
    <name type="scientific">Micromonas commoda (strain RCC299 / NOUM17 / CCMP2709)</name>
    <name type="common">Picoplanktonic green alga</name>
    <dbReference type="NCBI Taxonomy" id="296587"/>
    <lineage>
        <taxon>Eukaryota</taxon>
        <taxon>Viridiplantae</taxon>
        <taxon>Chlorophyta</taxon>
        <taxon>Mamiellophyceae</taxon>
        <taxon>Mamiellales</taxon>
        <taxon>Mamiellaceae</taxon>
        <taxon>Micromonas</taxon>
    </lineage>
</organism>
<keyword evidence="1" id="KW-0479">Metal-binding</keyword>
<dbReference type="PROSITE" id="PS50089">
    <property type="entry name" value="ZF_RING_2"/>
    <property type="match status" value="1"/>
</dbReference>
<evidence type="ECO:0000256" key="1">
    <source>
        <dbReference type="PROSITE-ProRule" id="PRU00175"/>
    </source>
</evidence>
<proteinExistence type="predicted"/>
<reference evidence="4 5" key="1">
    <citation type="journal article" date="2009" name="Science">
        <title>Green evolution and dynamic adaptations revealed by genomes of the marine picoeukaryotes Micromonas.</title>
        <authorList>
            <person name="Worden A.Z."/>
            <person name="Lee J.H."/>
            <person name="Mock T."/>
            <person name="Rouze P."/>
            <person name="Simmons M.P."/>
            <person name="Aerts A.L."/>
            <person name="Allen A.E."/>
            <person name="Cuvelier M.L."/>
            <person name="Derelle E."/>
            <person name="Everett M.V."/>
            <person name="Foulon E."/>
            <person name="Grimwood J."/>
            <person name="Gundlach H."/>
            <person name="Henrissat B."/>
            <person name="Napoli C."/>
            <person name="McDonald S.M."/>
            <person name="Parker M.S."/>
            <person name="Rombauts S."/>
            <person name="Salamov A."/>
            <person name="Von Dassow P."/>
            <person name="Badger J.H."/>
            <person name="Coutinho P.M."/>
            <person name="Demir E."/>
            <person name="Dubchak I."/>
            <person name="Gentemann C."/>
            <person name="Eikrem W."/>
            <person name="Gready J.E."/>
            <person name="John U."/>
            <person name="Lanier W."/>
            <person name="Lindquist E.A."/>
            <person name="Lucas S."/>
            <person name="Mayer K.F."/>
            <person name="Moreau H."/>
            <person name="Not F."/>
            <person name="Otillar R."/>
            <person name="Panaud O."/>
            <person name="Pangilinan J."/>
            <person name="Paulsen I."/>
            <person name="Piegu B."/>
            <person name="Poliakov A."/>
            <person name="Robbens S."/>
            <person name="Schmutz J."/>
            <person name="Toulza E."/>
            <person name="Wyss T."/>
            <person name="Zelensky A."/>
            <person name="Zhou K."/>
            <person name="Armbrust E.V."/>
            <person name="Bhattacharya D."/>
            <person name="Goodenough U.W."/>
            <person name="Van de Peer Y."/>
            <person name="Grigoriev I.V."/>
        </authorList>
    </citation>
    <scope>NUCLEOTIDE SEQUENCE [LARGE SCALE GENOMIC DNA]</scope>
    <source>
        <strain evidence="5">RCC299 / NOUM17</strain>
    </source>
</reference>
<dbReference type="RefSeq" id="XP_002500271.1">
    <property type="nucleotide sequence ID" value="XM_002500225.1"/>
</dbReference>
<feature type="compositionally biased region" description="Basic and acidic residues" evidence="2">
    <location>
        <begin position="202"/>
        <end position="211"/>
    </location>
</feature>
<protein>
    <recommendedName>
        <fullName evidence="3">RING-type domain-containing protein</fullName>
    </recommendedName>
</protein>
<dbReference type="InterPro" id="IPR013083">
    <property type="entry name" value="Znf_RING/FYVE/PHD"/>
</dbReference>
<dbReference type="InterPro" id="IPR001841">
    <property type="entry name" value="Znf_RING"/>
</dbReference>
<dbReference type="Gene3D" id="3.30.40.10">
    <property type="entry name" value="Zinc/RING finger domain, C3HC4 (zinc finger)"/>
    <property type="match status" value="1"/>
</dbReference>
<dbReference type="KEGG" id="mis:MICPUN_55754"/>
<sequence>MASFVSPSAYSRLAKCPICDRSVHKVLIESHVEICLERQASGAAPSPAGELGDRLLARDLGEATTHATTPVSAGAPGRASFVAASTVVRPGTARAATSQRDGGGGANLAARTPFDLLMGKDKGSTAGGHAGVEEKENRADSPRGGDGWRKGGGGPDGEAAPASASSVDASGKRSTLVPLQQWFKRSDDRGDANLTPAAKRARVSDPGEGRARGGGSRAGKGDAEEGDKDANDENEEEDARCEDPVVTAEALGDGGLVNFPLRVMSGSHDACGICLETFTEGGEAPVLRHVFWPCQHVRQCGDCALRIWQVPKAKRRCPWCKSKIDIRPRPFKPFL</sequence>
<feature type="domain" description="RING-type" evidence="3">
    <location>
        <begin position="271"/>
        <end position="321"/>
    </location>
</feature>
<dbReference type="SUPFAM" id="SSF57850">
    <property type="entry name" value="RING/U-box"/>
    <property type="match status" value="1"/>
</dbReference>
<keyword evidence="1" id="KW-0862">Zinc</keyword>